<evidence type="ECO:0000256" key="4">
    <source>
        <dbReference type="ARBA" id="ARBA00022801"/>
    </source>
</evidence>
<evidence type="ECO:0000256" key="5">
    <source>
        <dbReference type="ARBA" id="ARBA00023295"/>
    </source>
</evidence>
<dbReference type="InterPro" id="IPR001579">
    <property type="entry name" value="Glyco_hydro_18_chit_AS"/>
</dbReference>
<feature type="compositionally biased region" description="Low complexity" evidence="7">
    <location>
        <begin position="339"/>
        <end position="350"/>
    </location>
</feature>
<comment type="similarity">
    <text evidence="1">Belongs to the glycosyl hydrolase 18 family.</text>
</comment>
<evidence type="ECO:0000256" key="1">
    <source>
        <dbReference type="ARBA" id="ARBA00009336"/>
    </source>
</evidence>
<evidence type="ECO:0000256" key="6">
    <source>
        <dbReference type="ARBA" id="ARBA00034414"/>
    </source>
</evidence>
<name>A0A1H5MNX8_9MICC</name>
<dbReference type="SUPFAM" id="SSF51445">
    <property type="entry name" value="(Trans)glycosidases"/>
    <property type="match status" value="1"/>
</dbReference>
<dbReference type="InterPro" id="IPR017853">
    <property type="entry name" value="GH"/>
</dbReference>
<evidence type="ECO:0000259" key="9">
    <source>
        <dbReference type="Pfam" id="PF23916"/>
    </source>
</evidence>
<evidence type="ECO:0000256" key="3">
    <source>
        <dbReference type="ARBA" id="ARBA00022729"/>
    </source>
</evidence>
<feature type="chain" id="PRO_5010205477" description="mannosyl-glycoprotein endo-beta-N-acetylglucosaminidase" evidence="8">
    <location>
        <begin position="31"/>
        <end position="369"/>
    </location>
</feature>
<comment type="catalytic activity">
    <reaction evidence="6">
        <text>an N(4)-(oligosaccharide-(1-&gt;3)-[oligosaccharide-(1-&gt;6)]-beta-D-Man-(1-&gt;4)-beta-D-GlcNAc-(1-&gt;4)-alpha-D-GlcNAc)-L-asparaginyl-[protein] + H2O = an oligosaccharide-(1-&gt;3)-[oligosaccharide-(1-&gt;6)]-beta-D-Man-(1-&gt;4)-D-GlcNAc + N(4)-(N-acetyl-beta-D-glucosaminyl)-L-asparaginyl-[protein]</text>
        <dbReference type="Rhea" id="RHEA:73067"/>
        <dbReference type="Rhea" id="RHEA-COMP:12603"/>
        <dbReference type="Rhea" id="RHEA-COMP:18176"/>
        <dbReference type="ChEBI" id="CHEBI:15377"/>
        <dbReference type="ChEBI" id="CHEBI:132248"/>
        <dbReference type="ChEBI" id="CHEBI:192714"/>
        <dbReference type="ChEBI" id="CHEBI:192715"/>
        <dbReference type="EC" id="3.2.1.96"/>
    </reaction>
</comment>
<organism evidence="10 11">
    <name type="scientific">Arthrobacter alpinus</name>
    <dbReference type="NCBI Taxonomy" id="656366"/>
    <lineage>
        <taxon>Bacteria</taxon>
        <taxon>Bacillati</taxon>
        <taxon>Actinomycetota</taxon>
        <taxon>Actinomycetes</taxon>
        <taxon>Micrococcales</taxon>
        <taxon>Micrococcaceae</taxon>
        <taxon>Arthrobacter</taxon>
    </lineage>
</organism>
<dbReference type="RefSeq" id="WP_074712294.1">
    <property type="nucleotide sequence ID" value="NZ_FNTV01000001.1"/>
</dbReference>
<reference evidence="10 11" key="1">
    <citation type="submission" date="2016-10" db="EMBL/GenBank/DDBJ databases">
        <authorList>
            <person name="de Groot N.N."/>
        </authorList>
    </citation>
    <scope>NUCLEOTIDE SEQUENCE [LARGE SCALE GENOMIC DNA]</scope>
    <source>
        <strain evidence="10 11">DSM 22274</strain>
    </source>
</reference>
<dbReference type="PROSITE" id="PS51318">
    <property type="entry name" value="TAT"/>
    <property type="match status" value="1"/>
</dbReference>
<dbReference type="Pfam" id="PF23916">
    <property type="entry name" value="TIM-barrel_EndoS"/>
    <property type="match status" value="1"/>
</dbReference>
<feature type="compositionally biased region" description="Gly residues" evidence="7">
    <location>
        <begin position="351"/>
        <end position="369"/>
    </location>
</feature>
<sequence length="369" mass="40079">MFTKRRLIGSAAIVAISALTSAGMLTPAFAKDAAPSTSVGSMAHCQSDPLMMAYYRTWRDTTVPESANSNLPDKNVISMDQIPKGVDVAMVFDAGATKDTDYWETLGKHYVPKLHKQGTRVVYTLWIDQFAKADVALNDEAYAAYAQWIMDTYVTPYGIDGIDVDVESYPQGDGLTRSIGIFNALGKLIGPKSGTDKLFIFDTNQTGSTPLFSAVSHNFSYVLLQAYGRNITGMQNTWSTFADKINSCQFLIGFSFPEEQDRTNWNDAAGPFSEEAFSTSRARDYALWQPTGGQKGGAFVYAIDRDGKAWNENTISPTNFAWTKAVIKAQDDAAGIKTPGQGNNPHNNNGNGNGNGNGHDNGQGHGNNK</sequence>
<dbReference type="InterPro" id="IPR006311">
    <property type="entry name" value="TAT_signal"/>
</dbReference>
<dbReference type="Gene3D" id="3.20.20.80">
    <property type="entry name" value="Glycosidases"/>
    <property type="match status" value="1"/>
</dbReference>
<feature type="region of interest" description="Disordered" evidence="7">
    <location>
        <begin position="332"/>
        <end position="369"/>
    </location>
</feature>
<feature type="domain" description="Endo-beta-N-acetylglucosaminidase EndoS/F2-like TIM-barrel" evidence="9">
    <location>
        <begin position="53"/>
        <end position="300"/>
    </location>
</feature>
<dbReference type="PROSITE" id="PS01095">
    <property type="entry name" value="GH18_1"/>
    <property type="match status" value="1"/>
</dbReference>
<evidence type="ECO:0000256" key="8">
    <source>
        <dbReference type="SAM" id="SignalP"/>
    </source>
</evidence>
<dbReference type="InterPro" id="IPR057016">
    <property type="entry name" value="EndoS_F2-like_TIM-barrel"/>
</dbReference>
<protein>
    <recommendedName>
        <fullName evidence="2">mannosyl-glycoprotein endo-beta-N-acetylglucosaminidase</fullName>
        <ecNumber evidence="2">3.2.1.96</ecNumber>
    </recommendedName>
</protein>
<dbReference type="AlphaFoldDB" id="A0A1H5MNX8"/>
<keyword evidence="5" id="KW-0326">Glycosidase</keyword>
<evidence type="ECO:0000313" key="10">
    <source>
        <dbReference type="EMBL" id="SEE90427.1"/>
    </source>
</evidence>
<dbReference type="EMBL" id="FNTV01000001">
    <property type="protein sequence ID" value="SEE90427.1"/>
    <property type="molecule type" value="Genomic_DNA"/>
</dbReference>
<dbReference type="GO" id="GO:0033925">
    <property type="term" value="F:mannosyl-glycoprotein endo-beta-N-acetylglucosaminidase activity"/>
    <property type="evidence" value="ECO:0007669"/>
    <property type="project" value="UniProtKB-EC"/>
</dbReference>
<keyword evidence="3 8" id="KW-0732">Signal</keyword>
<gene>
    <name evidence="10" type="ORF">SAMN04489740_3023</name>
</gene>
<dbReference type="Proteomes" id="UP000182725">
    <property type="component" value="Unassembled WGS sequence"/>
</dbReference>
<proteinExistence type="inferred from homology"/>
<feature type="signal peptide" evidence="8">
    <location>
        <begin position="1"/>
        <end position="30"/>
    </location>
</feature>
<evidence type="ECO:0000256" key="2">
    <source>
        <dbReference type="ARBA" id="ARBA00012566"/>
    </source>
</evidence>
<evidence type="ECO:0000313" key="11">
    <source>
        <dbReference type="Proteomes" id="UP000182725"/>
    </source>
</evidence>
<keyword evidence="4" id="KW-0378">Hydrolase</keyword>
<dbReference type="EC" id="3.2.1.96" evidence="2"/>
<dbReference type="GO" id="GO:0005975">
    <property type="term" value="P:carbohydrate metabolic process"/>
    <property type="evidence" value="ECO:0007669"/>
    <property type="project" value="InterPro"/>
</dbReference>
<evidence type="ECO:0000256" key="7">
    <source>
        <dbReference type="SAM" id="MobiDB-lite"/>
    </source>
</evidence>
<accession>A0A1H5MNX8</accession>